<evidence type="ECO:0000256" key="3">
    <source>
        <dbReference type="ARBA" id="ARBA00022692"/>
    </source>
</evidence>
<evidence type="ECO:0000256" key="4">
    <source>
        <dbReference type="ARBA" id="ARBA00022741"/>
    </source>
</evidence>
<feature type="transmembrane region" description="Helical" evidence="8">
    <location>
        <begin position="255"/>
        <end position="278"/>
    </location>
</feature>
<dbReference type="InterPro" id="IPR003439">
    <property type="entry name" value="ABC_transporter-like_ATP-bd"/>
</dbReference>
<dbReference type="SUPFAM" id="SSF90123">
    <property type="entry name" value="ABC transporter transmembrane region"/>
    <property type="match status" value="1"/>
</dbReference>
<comment type="subcellular location">
    <subcellularLocation>
        <location evidence="1">Cell membrane</location>
        <topology evidence="1">Multi-pass membrane protein</topology>
    </subcellularLocation>
</comment>
<protein>
    <submittedName>
        <fullName evidence="11">ATP-binding cassette, subfamily B, multidrug efflux pump</fullName>
    </submittedName>
</protein>
<feature type="transmembrane region" description="Helical" evidence="8">
    <location>
        <begin position="69"/>
        <end position="86"/>
    </location>
</feature>
<dbReference type="RefSeq" id="WP_091685481.1">
    <property type="nucleotide sequence ID" value="NZ_BAABFM010000072.1"/>
</dbReference>
<accession>A0A1I5EAN7</accession>
<evidence type="ECO:0000256" key="5">
    <source>
        <dbReference type="ARBA" id="ARBA00022840"/>
    </source>
</evidence>
<dbReference type="OrthoDB" id="9762778at2"/>
<evidence type="ECO:0000256" key="8">
    <source>
        <dbReference type="SAM" id="Phobius"/>
    </source>
</evidence>
<evidence type="ECO:0000259" key="9">
    <source>
        <dbReference type="PROSITE" id="PS50893"/>
    </source>
</evidence>
<gene>
    <name evidence="11" type="ORF">SAMN04489757_108104</name>
</gene>
<evidence type="ECO:0000313" key="12">
    <source>
        <dbReference type="Proteomes" id="UP000198806"/>
    </source>
</evidence>
<keyword evidence="3 8" id="KW-0812">Transmembrane</keyword>
<evidence type="ECO:0000256" key="2">
    <source>
        <dbReference type="ARBA" id="ARBA00022448"/>
    </source>
</evidence>
<evidence type="ECO:0000256" key="7">
    <source>
        <dbReference type="ARBA" id="ARBA00023136"/>
    </source>
</evidence>
<dbReference type="InterPro" id="IPR017871">
    <property type="entry name" value="ABC_transporter-like_CS"/>
</dbReference>
<keyword evidence="5 11" id="KW-0067">ATP-binding</keyword>
<dbReference type="GO" id="GO:0015421">
    <property type="term" value="F:ABC-type oligopeptide transporter activity"/>
    <property type="evidence" value="ECO:0007669"/>
    <property type="project" value="TreeGrafter"/>
</dbReference>
<proteinExistence type="predicted"/>
<organism evidence="11 12">
    <name type="scientific">Anaerocolumna aminovalerica</name>
    <dbReference type="NCBI Taxonomy" id="1527"/>
    <lineage>
        <taxon>Bacteria</taxon>
        <taxon>Bacillati</taxon>
        <taxon>Bacillota</taxon>
        <taxon>Clostridia</taxon>
        <taxon>Lachnospirales</taxon>
        <taxon>Lachnospiraceae</taxon>
        <taxon>Anaerocolumna</taxon>
    </lineage>
</organism>
<dbReference type="InterPro" id="IPR011527">
    <property type="entry name" value="ABC1_TM_dom"/>
</dbReference>
<dbReference type="SMART" id="SM00382">
    <property type="entry name" value="AAA"/>
    <property type="match status" value="1"/>
</dbReference>
<dbReference type="InterPro" id="IPR039421">
    <property type="entry name" value="Type_1_exporter"/>
</dbReference>
<dbReference type="PROSITE" id="PS50929">
    <property type="entry name" value="ABC_TM1F"/>
    <property type="match status" value="1"/>
</dbReference>
<dbReference type="PANTHER" id="PTHR43394:SF1">
    <property type="entry name" value="ATP-BINDING CASSETTE SUB-FAMILY B MEMBER 10, MITOCHONDRIAL"/>
    <property type="match status" value="1"/>
</dbReference>
<feature type="transmembrane region" description="Helical" evidence="8">
    <location>
        <begin position="176"/>
        <end position="195"/>
    </location>
</feature>
<evidence type="ECO:0000259" key="10">
    <source>
        <dbReference type="PROSITE" id="PS50929"/>
    </source>
</evidence>
<dbReference type="Pfam" id="PF00005">
    <property type="entry name" value="ABC_tran"/>
    <property type="match status" value="1"/>
</dbReference>
<dbReference type="STRING" id="1527.SAMN04489757_108104"/>
<evidence type="ECO:0000313" key="11">
    <source>
        <dbReference type="EMBL" id="SFO08121.1"/>
    </source>
</evidence>
<dbReference type="GO" id="GO:0016887">
    <property type="term" value="F:ATP hydrolysis activity"/>
    <property type="evidence" value="ECO:0007669"/>
    <property type="project" value="InterPro"/>
</dbReference>
<feature type="transmembrane region" description="Helical" evidence="8">
    <location>
        <begin position="284"/>
        <end position="304"/>
    </location>
</feature>
<dbReference type="FunFam" id="3.40.50.300:FF:000287">
    <property type="entry name" value="Multidrug ABC transporter ATP-binding protein"/>
    <property type="match status" value="1"/>
</dbReference>
<dbReference type="PROSITE" id="PS50893">
    <property type="entry name" value="ABC_TRANSPORTER_2"/>
    <property type="match status" value="1"/>
</dbReference>
<reference evidence="11 12" key="1">
    <citation type="submission" date="2016-10" db="EMBL/GenBank/DDBJ databases">
        <authorList>
            <person name="de Groot N.N."/>
        </authorList>
    </citation>
    <scope>NUCLEOTIDE SEQUENCE [LARGE SCALE GENOMIC DNA]</scope>
    <source>
        <strain evidence="11 12">DSM 1283</strain>
    </source>
</reference>
<dbReference type="PROSITE" id="PS00211">
    <property type="entry name" value="ABC_TRANSPORTER_1"/>
    <property type="match status" value="1"/>
</dbReference>
<keyword evidence="4" id="KW-0547">Nucleotide-binding</keyword>
<dbReference type="EMBL" id="FOWD01000008">
    <property type="protein sequence ID" value="SFO08121.1"/>
    <property type="molecule type" value="Genomic_DNA"/>
</dbReference>
<feature type="transmembrane region" description="Helical" evidence="8">
    <location>
        <begin position="24"/>
        <end position="49"/>
    </location>
</feature>
<dbReference type="GO" id="GO:0005886">
    <property type="term" value="C:plasma membrane"/>
    <property type="evidence" value="ECO:0007669"/>
    <property type="project" value="UniProtKB-SubCell"/>
</dbReference>
<name>A0A1I5EAN7_9FIRM</name>
<keyword evidence="2" id="KW-0813">Transport</keyword>
<evidence type="ECO:0000256" key="1">
    <source>
        <dbReference type="ARBA" id="ARBA00004651"/>
    </source>
</evidence>
<dbReference type="AlphaFoldDB" id="A0A1I5EAN7"/>
<dbReference type="Gene3D" id="3.40.50.300">
    <property type="entry name" value="P-loop containing nucleotide triphosphate hydrolases"/>
    <property type="match status" value="1"/>
</dbReference>
<dbReference type="InterPro" id="IPR003593">
    <property type="entry name" value="AAA+_ATPase"/>
</dbReference>
<dbReference type="Proteomes" id="UP000198806">
    <property type="component" value="Unassembled WGS sequence"/>
</dbReference>
<keyword evidence="7 8" id="KW-0472">Membrane</keyword>
<dbReference type="InterPro" id="IPR027417">
    <property type="entry name" value="P-loop_NTPase"/>
</dbReference>
<dbReference type="Pfam" id="PF00664">
    <property type="entry name" value="ABC_membrane"/>
    <property type="match status" value="1"/>
</dbReference>
<feature type="domain" description="ABC transporter" evidence="9">
    <location>
        <begin position="355"/>
        <end position="589"/>
    </location>
</feature>
<dbReference type="SUPFAM" id="SSF52540">
    <property type="entry name" value="P-loop containing nucleoside triphosphate hydrolases"/>
    <property type="match status" value="1"/>
</dbReference>
<dbReference type="CDD" id="cd03254">
    <property type="entry name" value="ABCC_Glucan_exporter_like"/>
    <property type="match status" value="1"/>
</dbReference>
<dbReference type="CDD" id="cd18547">
    <property type="entry name" value="ABC_6TM_Tm288_like"/>
    <property type="match status" value="1"/>
</dbReference>
<evidence type="ECO:0000256" key="6">
    <source>
        <dbReference type="ARBA" id="ARBA00022989"/>
    </source>
</evidence>
<keyword evidence="12" id="KW-1185">Reference proteome</keyword>
<feature type="domain" description="ABC transmembrane type-1" evidence="10">
    <location>
        <begin position="25"/>
        <end position="319"/>
    </location>
</feature>
<dbReference type="Gene3D" id="1.20.1560.10">
    <property type="entry name" value="ABC transporter type 1, transmembrane domain"/>
    <property type="match status" value="1"/>
</dbReference>
<sequence length="596" mass="66671">MKNQTLRKAGQLIQICMKPYKWKFIIALFLQFFGAVLGTLSPFINGFAITELGKNVMEIASGKPGASVNFQYISKIVIILGVSAVIRQIGTYSASFLMAGCVQDSFKDLRSKISLKMNRIPVSYYDRNQLGVTLNCITNDVDAVSNAMQQSLMPLVYAVTNLSMTFIMMLVISLPLGLICLLLLPLTFLLSRFLMKRSQGQFRNMQNTLAELNGYIQERYTGFTVIKLYNNEVNTTQRFQDINGRLNKAGFKAGFISSLISPFIEFLLGIVYAAMVLFTGYSVLSSSMTLGNMQAFVLYIWLIYEPMNQITQLATPVQSAAASMERIVNFLEEEEEENEAEKPETLDLSHFEGNVRFKNVNFSYAEDRPLITDLSFEAKSGQKIAIVGATGAGKTTIINLLMRFYDIKEGDITIDGTSIYAMRRNNERALFGMVLQDAWLYHNTIAENIRFGRLDATDDEVIAAAKTANVHHFIQSMPGGYQMMINEEGSNVSLGQKQLLTIARAILADPHILILDEATSSVDTRLEMLIQTAMKRAMKGRTSFVIAHRLSTVRDADLILVLDSGDIVEQGTHEELLKKNSVYANLYNSQFATQEE</sequence>
<dbReference type="InterPro" id="IPR036640">
    <property type="entry name" value="ABC1_TM_sf"/>
</dbReference>
<dbReference type="GO" id="GO:0005524">
    <property type="term" value="F:ATP binding"/>
    <property type="evidence" value="ECO:0007669"/>
    <property type="project" value="UniProtKB-KW"/>
</dbReference>
<keyword evidence="6 8" id="KW-1133">Transmembrane helix</keyword>
<dbReference type="PANTHER" id="PTHR43394">
    <property type="entry name" value="ATP-DEPENDENT PERMEASE MDL1, MITOCHONDRIAL"/>
    <property type="match status" value="1"/>
</dbReference>